<comment type="caution">
    <text evidence="2">The sequence shown here is derived from an EMBL/GenBank/DDBJ whole genome shotgun (WGS) entry which is preliminary data.</text>
</comment>
<keyword evidence="3" id="KW-1185">Reference proteome</keyword>
<proteinExistence type="predicted"/>
<dbReference type="EMBL" id="SMKA01000303">
    <property type="protein sequence ID" value="TDC16613.1"/>
    <property type="molecule type" value="Genomic_DNA"/>
</dbReference>
<protein>
    <submittedName>
        <fullName evidence="2">Suppressor of fused domain protein</fullName>
    </submittedName>
</protein>
<sequence>MTSLVEHFERVLGPIHAGWSLDPDGAEMPFQIARFSGGSDAGSVGYATLGLSRYPLLSPTSGRTIRQELLMLVPAESVAADRVASLLLQVGSMALARQRPLLRGNVIGPAGAIVPTSVLTALYVTMPVYFADEFATFAGADGDVLVAWLVPITTGEADFIADRGWDAFEDQLVEQDPDLVDFHRSGIKL</sequence>
<dbReference type="InterPro" id="IPR020941">
    <property type="entry name" value="SUFU-like_domain"/>
</dbReference>
<dbReference type="Proteomes" id="UP000295075">
    <property type="component" value="Unassembled WGS sequence"/>
</dbReference>
<dbReference type="AlphaFoldDB" id="A0A4R4P6Y9"/>
<evidence type="ECO:0000313" key="3">
    <source>
        <dbReference type="Proteomes" id="UP000295075"/>
    </source>
</evidence>
<feature type="domain" description="Suppressor of fused-like" evidence="1">
    <location>
        <begin position="29"/>
        <end position="184"/>
    </location>
</feature>
<reference evidence="2 3" key="1">
    <citation type="submission" date="2019-03" db="EMBL/GenBank/DDBJ databases">
        <title>Draft genome sequences of novel Actinobacteria.</title>
        <authorList>
            <person name="Sahin N."/>
            <person name="Ay H."/>
            <person name="Saygin H."/>
        </authorList>
    </citation>
    <scope>NUCLEOTIDE SEQUENCE [LARGE SCALE GENOMIC DNA]</scope>
    <source>
        <strain evidence="2 3">JCM 30547</strain>
    </source>
</reference>
<dbReference type="OrthoDB" id="1249375at2"/>
<dbReference type="RefSeq" id="WP_132414717.1">
    <property type="nucleotide sequence ID" value="NZ_SMKA01000303.1"/>
</dbReference>
<evidence type="ECO:0000259" key="1">
    <source>
        <dbReference type="Pfam" id="PF05076"/>
    </source>
</evidence>
<gene>
    <name evidence="2" type="ORF">E1261_38650</name>
</gene>
<dbReference type="Pfam" id="PF05076">
    <property type="entry name" value="SUFU"/>
    <property type="match status" value="1"/>
</dbReference>
<organism evidence="2 3">
    <name type="scientific">Kribbella albertanoniae</name>
    <dbReference type="NCBI Taxonomy" id="1266829"/>
    <lineage>
        <taxon>Bacteria</taxon>
        <taxon>Bacillati</taxon>
        <taxon>Actinomycetota</taxon>
        <taxon>Actinomycetes</taxon>
        <taxon>Propionibacteriales</taxon>
        <taxon>Kribbellaceae</taxon>
        <taxon>Kribbella</taxon>
    </lineage>
</organism>
<accession>A0A4R4P6Y9</accession>
<evidence type="ECO:0000313" key="2">
    <source>
        <dbReference type="EMBL" id="TDC16613.1"/>
    </source>
</evidence>
<name>A0A4R4P6Y9_9ACTN</name>